<dbReference type="PROSITE" id="PS50089">
    <property type="entry name" value="ZF_RING_2"/>
    <property type="match status" value="1"/>
</dbReference>
<evidence type="ECO:0000313" key="8">
    <source>
        <dbReference type="Proteomes" id="UP000050741"/>
    </source>
</evidence>
<dbReference type="PANTHER" id="PTHR45931">
    <property type="entry name" value="SI:CH211-59O9.10"/>
    <property type="match status" value="1"/>
</dbReference>
<dbReference type="CDD" id="cd22744">
    <property type="entry name" value="OTU"/>
    <property type="match status" value="1"/>
</dbReference>
<sequence>MDSATVCGREAPRHGAVKWTRLQFPLRPGFVITTHKAQGQTLARVGVHLSSSQCFAHGQFYVAMSRVRTSGDIRVLTSARSSNYVQNWVVQAVVDKEDIEEARQYAGPTAALHHPQPGPSALPSLRPSPFEPTNNEHSDDSSDDNDDDQRPQRHRGRCQIPSPSLPSGQLIFPAQQPTTSVFLPPPVQQLSRRIHIDRGLYFEDVLGDGDCFYRAIVRHLFGYDNSETELSDSDAMAQEAAQRSLRRAVARSMQQHYHFAAEEERQRMHYAVFPADGLPADDPDYQLQQIFERAGIDNISTYAHRIFYPAANDPAAWANANFEGLYASDVLGRNIYVLDEVADANGRPLHDLYILMPGLQQYRIERLTHNDFLAIMRTPRFVRRGEMQLVQQQNGPIEVHNPIIIRRQQNHFNAVHTSYRRQRTSTGLDRLSAVPAHQWSVAEDAHQPSPPTFVPQQLSPQLRVEVARIQQSPEHQRASPGVVRLSGERTSGQMSILAEDMENLMSPEKKKGRPSKINPPRAPAFERQQREKAEKKKRWSEMMAAEGRRLLQQAEESQQCERDRQADEHHQLEAEQRQQKLQQRRGRITQLWEPQLPPNAFTVCPSPPQPPAPKGKDQGAAIDSVQEQSLDVFESATAGLSRAQLKRLPYTVAGKPSGDCCICKLEIRSNNAITTLPCGHSNFHTSCLKKWLKTSATCPNCRAEVYL</sequence>
<evidence type="ECO:0000256" key="1">
    <source>
        <dbReference type="ARBA" id="ARBA00022723"/>
    </source>
</evidence>
<organism evidence="8 9">
    <name type="scientific">Globodera pallida</name>
    <name type="common">Potato cyst nematode worm</name>
    <name type="synonym">Heterodera pallida</name>
    <dbReference type="NCBI Taxonomy" id="36090"/>
    <lineage>
        <taxon>Eukaryota</taxon>
        <taxon>Metazoa</taxon>
        <taxon>Ecdysozoa</taxon>
        <taxon>Nematoda</taxon>
        <taxon>Chromadorea</taxon>
        <taxon>Rhabditida</taxon>
        <taxon>Tylenchina</taxon>
        <taxon>Tylenchomorpha</taxon>
        <taxon>Tylenchoidea</taxon>
        <taxon>Heteroderidae</taxon>
        <taxon>Heteroderinae</taxon>
        <taxon>Globodera</taxon>
    </lineage>
</organism>
<dbReference type="GO" id="GO:0005634">
    <property type="term" value="C:nucleus"/>
    <property type="evidence" value="ECO:0007669"/>
    <property type="project" value="TreeGrafter"/>
</dbReference>
<dbReference type="PROSITE" id="PS50802">
    <property type="entry name" value="OTU"/>
    <property type="match status" value="1"/>
</dbReference>
<feature type="region of interest" description="Disordered" evidence="5">
    <location>
        <begin position="470"/>
        <end position="489"/>
    </location>
</feature>
<feature type="region of interest" description="Disordered" evidence="5">
    <location>
        <begin position="506"/>
        <end position="584"/>
    </location>
</feature>
<dbReference type="GO" id="GO:0008270">
    <property type="term" value="F:zinc ion binding"/>
    <property type="evidence" value="ECO:0007669"/>
    <property type="project" value="UniProtKB-KW"/>
</dbReference>
<dbReference type="InterPro" id="IPR013083">
    <property type="entry name" value="Znf_RING/FYVE/PHD"/>
</dbReference>
<dbReference type="AlphaFoldDB" id="A0A183C3G9"/>
<dbReference type="SMART" id="SM00184">
    <property type="entry name" value="RING"/>
    <property type="match status" value="1"/>
</dbReference>
<keyword evidence="1" id="KW-0479">Metal-binding</keyword>
<reference evidence="8" key="2">
    <citation type="submission" date="2014-05" db="EMBL/GenBank/DDBJ databases">
        <title>The genome and life-stage specific transcriptomes of Globodera pallida elucidate key aspects of plant parasitism by a cyst nematode.</title>
        <authorList>
            <person name="Cotton J.A."/>
            <person name="Lilley C.J."/>
            <person name="Jones L.M."/>
            <person name="Kikuchi T."/>
            <person name="Reid A.J."/>
            <person name="Thorpe P."/>
            <person name="Tsai I.J."/>
            <person name="Beasley H."/>
            <person name="Blok V."/>
            <person name="Cock P.J.A."/>
            <person name="Van den Akker S.E."/>
            <person name="Holroyd N."/>
            <person name="Hunt M."/>
            <person name="Mantelin S."/>
            <person name="Naghra H."/>
            <person name="Pain A."/>
            <person name="Palomares-Rius J.E."/>
            <person name="Zarowiecki M."/>
            <person name="Berriman M."/>
            <person name="Jones J.T."/>
            <person name="Urwin P.E."/>
        </authorList>
    </citation>
    <scope>NUCLEOTIDE SEQUENCE [LARGE SCALE GENOMIC DNA]</scope>
    <source>
        <strain evidence="8">Lindley</strain>
    </source>
</reference>
<keyword evidence="2 4" id="KW-0863">Zinc-finger</keyword>
<dbReference type="Gene3D" id="3.30.40.10">
    <property type="entry name" value="Zinc/RING finger domain, C3HC4 (zinc finger)"/>
    <property type="match status" value="1"/>
</dbReference>
<dbReference type="SUPFAM" id="SSF52540">
    <property type="entry name" value="P-loop containing nucleoside triphosphate hydrolases"/>
    <property type="match status" value="1"/>
</dbReference>
<dbReference type="InterPro" id="IPR051834">
    <property type="entry name" value="RING_finger_E3_ligase"/>
</dbReference>
<reference evidence="9" key="3">
    <citation type="submission" date="2016-06" db="UniProtKB">
        <authorList>
            <consortium name="WormBaseParasite"/>
        </authorList>
    </citation>
    <scope>IDENTIFICATION</scope>
</reference>
<dbReference type="WBParaSite" id="GPLIN_000741300">
    <property type="protein sequence ID" value="GPLIN_000741300"/>
    <property type="gene ID" value="GPLIN_000741300"/>
</dbReference>
<feature type="region of interest" description="Disordered" evidence="5">
    <location>
        <begin position="109"/>
        <end position="167"/>
    </location>
</feature>
<evidence type="ECO:0000259" key="6">
    <source>
        <dbReference type="PROSITE" id="PS50089"/>
    </source>
</evidence>
<evidence type="ECO:0000256" key="3">
    <source>
        <dbReference type="ARBA" id="ARBA00022833"/>
    </source>
</evidence>
<evidence type="ECO:0000259" key="7">
    <source>
        <dbReference type="PROSITE" id="PS50802"/>
    </source>
</evidence>
<evidence type="ECO:0000256" key="2">
    <source>
        <dbReference type="ARBA" id="ARBA00022771"/>
    </source>
</evidence>
<protein>
    <submittedName>
        <fullName evidence="9">OTU domain-containing protein</fullName>
    </submittedName>
</protein>
<dbReference type="InterPro" id="IPR001841">
    <property type="entry name" value="Znf_RING"/>
</dbReference>
<dbReference type="Proteomes" id="UP000050741">
    <property type="component" value="Unassembled WGS sequence"/>
</dbReference>
<dbReference type="InterPro" id="IPR027417">
    <property type="entry name" value="P-loop_NTPase"/>
</dbReference>
<dbReference type="InterPro" id="IPR003323">
    <property type="entry name" value="OTU_dom"/>
</dbReference>
<evidence type="ECO:0000256" key="5">
    <source>
        <dbReference type="SAM" id="MobiDB-lite"/>
    </source>
</evidence>
<name>A0A183C3G9_GLOPA</name>
<dbReference type="GO" id="GO:0061630">
    <property type="term" value="F:ubiquitin protein ligase activity"/>
    <property type="evidence" value="ECO:0007669"/>
    <property type="project" value="TreeGrafter"/>
</dbReference>
<feature type="compositionally biased region" description="Basic and acidic residues" evidence="5">
    <location>
        <begin position="559"/>
        <end position="578"/>
    </location>
</feature>
<reference evidence="8" key="1">
    <citation type="submission" date="2013-12" db="EMBL/GenBank/DDBJ databases">
        <authorList>
            <person name="Aslett M."/>
        </authorList>
    </citation>
    <scope>NUCLEOTIDE SEQUENCE [LARGE SCALE GENOMIC DNA]</scope>
    <source>
        <strain evidence="8">Lindley</strain>
    </source>
</reference>
<feature type="domain" description="OTU" evidence="7">
    <location>
        <begin position="200"/>
        <end position="418"/>
    </location>
</feature>
<dbReference type="SUPFAM" id="SSF57850">
    <property type="entry name" value="RING/U-box"/>
    <property type="match status" value="1"/>
</dbReference>
<dbReference type="PANTHER" id="PTHR45931:SF3">
    <property type="entry name" value="RING ZINC FINGER-CONTAINING PROTEIN"/>
    <property type="match status" value="1"/>
</dbReference>
<keyword evidence="3" id="KW-0862">Zinc</keyword>
<evidence type="ECO:0000313" key="9">
    <source>
        <dbReference type="WBParaSite" id="GPLIN_000741300"/>
    </source>
</evidence>
<dbReference type="GO" id="GO:0006511">
    <property type="term" value="P:ubiquitin-dependent protein catabolic process"/>
    <property type="evidence" value="ECO:0007669"/>
    <property type="project" value="TreeGrafter"/>
</dbReference>
<proteinExistence type="predicted"/>
<keyword evidence="8" id="KW-1185">Reference proteome</keyword>
<feature type="region of interest" description="Disordered" evidence="5">
    <location>
        <begin position="596"/>
        <end position="621"/>
    </location>
</feature>
<dbReference type="Gene3D" id="3.90.70.80">
    <property type="match status" value="1"/>
</dbReference>
<accession>A0A183C3G9</accession>
<evidence type="ECO:0000256" key="4">
    <source>
        <dbReference type="PROSITE-ProRule" id="PRU00175"/>
    </source>
</evidence>
<dbReference type="Pfam" id="PF13639">
    <property type="entry name" value="zf-RING_2"/>
    <property type="match status" value="1"/>
</dbReference>
<feature type="domain" description="RING-type" evidence="6">
    <location>
        <begin position="660"/>
        <end position="702"/>
    </location>
</feature>